<keyword evidence="1" id="KW-0732">Signal</keyword>
<dbReference type="AlphaFoldDB" id="G0MXE5"/>
<dbReference type="FunCoup" id="G0MXE5">
    <property type="interactions" value="1087"/>
</dbReference>
<evidence type="ECO:0000313" key="4">
    <source>
        <dbReference type="Proteomes" id="UP000008068"/>
    </source>
</evidence>
<dbReference type="EMBL" id="GL379819">
    <property type="protein sequence ID" value="EGT47178.1"/>
    <property type="molecule type" value="Genomic_DNA"/>
</dbReference>
<dbReference type="STRING" id="135651.G0MXE5"/>
<sequence length="346" mass="38856">MLAPILLLLYFSIPPSNANCGGYMCGSAAYYQTYAQQPQQPAIRYQASYTPVQQQQQPTQPQLLQYYYPANTYQVAPQPMPQKVSPPVISASIDKDSSMTTGKMNYDEFEKELEKLKPASAVTSEEKVDNKLDLSVLNSSIPTQSITYIREFPAGFSPDAFLTRPLPYRPVPYMPVQLPAACQQYFLPRQMPMPISQVPQVVQLPSAYVTAPPISVRQQPISILPPPINDCCGKCGAPCKFRSKKNVIALASKIFTAQFVPRRDGDDEDEPKDPKCSSEKLKDLMNKYITRTVALSKRLIQKNAESELGGYFSVFCSIDDFSYVARSEMFCQLQKNDITCYAFKHK</sequence>
<feature type="chain" id="PRO_5003404841" description="Ground-like domain-containing protein" evidence="1">
    <location>
        <begin position="19"/>
        <end position="346"/>
    </location>
</feature>
<dbReference type="Pfam" id="PF04155">
    <property type="entry name" value="Ground-like"/>
    <property type="match status" value="1"/>
</dbReference>
<name>G0MXE5_CAEBE</name>
<dbReference type="OMA" id="PINDCCG"/>
<evidence type="ECO:0000259" key="2">
    <source>
        <dbReference type="Pfam" id="PF04155"/>
    </source>
</evidence>
<feature type="domain" description="Ground-like" evidence="2">
    <location>
        <begin position="273"/>
        <end position="343"/>
    </location>
</feature>
<evidence type="ECO:0000256" key="1">
    <source>
        <dbReference type="SAM" id="SignalP"/>
    </source>
</evidence>
<evidence type="ECO:0000313" key="3">
    <source>
        <dbReference type="EMBL" id="EGT47178.1"/>
    </source>
</evidence>
<accession>G0MXE5</accession>
<gene>
    <name evidence="3" type="ORF">CAEBREN_25470</name>
</gene>
<dbReference type="OrthoDB" id="5819427at2759"/>
<keyword evidence="4" id="KW-1185">Reference proteome</keyword>
<dbReference type="InterPro" id="IPR007284">
    <property type="entry name" value="Ground-like_dom"/>
</dbReference>
<protein>
    <recommendedName>
        <fullName evidence="2">Ground-like domain-containing protein</fullName>
    </recommendedName>
</protein>
<dbReference type="InParanoid" id="G0MXE5"/>
<dbReference type="HOGENOM" id="CLU_804725_0_0_1"/>
<organism evidence="4">
    <name type="scientific">Caenorhabditis brenneri</name>
    <name type="common">Nematode worm</name>
    <dbReference type="NCBI Taxonomy" id="135651"/>
    <lineage>
        <taxon>Eukaryota</taxon>
        <taxon>Metazoa</taxon>
        <taxon>Ecdysozoa</taxon>
        <taxon>Nematoda</taxon>
        <taxon>Chromadorea</taxon>
        <taxon>Rhabditida</taxon>
        <taxon>Rhabditina</taxon>
        <taxon>Rhabditomorpha</taxon>
        <taxon>Rhabditoidea</taxon>
        <taxon>Rhabditidae</taxon>
        <taxon>Peloderinae</taxon>
        <taxon>Caenorhabditis</taxon>
    </lineage>
</organism>
<feature type="signal peptide" evidence="1">
    <location>
        <begin position="1"/>
        <end position="18"/>
    </location>
</feature>
<dbReference type="eggNOG" id="ENOG502TH6R">
    <property type="taxonomic scope" value="Eukaryota"/>
</dbReference>
<dbReference type="Proteomes" id="UP000008068">
    <property type="component" value="Unassembled WGS sequence"/>
</dbReference>
<reference evidence="4" key="1">
    <citation type="submission" date="2011-07" db="EMBL/GenBank/DDBJ databases">
        <authorList>
            <consortium name="Caenorhabditis brenneri Sequencing and Analysis Consortium"/>
            <person name="Wilson R.K."/>
        </authorList>
    </citation>
    <scope>NUCLEOTIDE SEQUENCE [LARGE SCALE GENOMIC DNA]</scope>
    <source>
        <strain evidence="4">PB2801</strain>
    </source>
</reference>
<proteinExistence type="predicted"/>